<dbReference type="RefSeq" id="WP_077027784.1">
    <property type="nucleotide sequence ID" value="NZ_CP017641.1"/>
</dbReference>
<dbReference type="KEGG" id="fmr:Fuma_06484"/>
<accession>A0A1P8WRX8</accession>
<dbReference type="Proteomes" id="UP000187735">
    <property type="component" value="Chromosome"/>
</dbReference>
<reference evidence="1 2" key="1">
    <citation type="journal article" date="2016" name="Front. Microbiol.">
        <title>Fuerstia marisgermanicae gen. nov., sp. nov., an Unusual Member of the Phylum Planctomycetes from the German Wadden Sea.</title>
        <authorList>
            <person name="Kohn T."/>
            <person name="Heuer A."/>
            <person name="Jogler M."/>
            <person name="Vollmers J."/>
            <person name="Boedeker C."/>
            <person name="Bunk B."/>
            <person name="Rast P."/>
            <person name="Borchert D."/>
            <person name="Glockner I."/>
            <person name="Freese H.M."/>
            <person name="Klenk H.P."/>
            <person name="Overmann J."/>
            <person name="Kaster A.K."/>
            <person name="Rohde M."/>
            <person name="Wiegand S."/>
            <person name="Jogler C."/>
        </authorList>
    </citation>
    <scope>NUCLEOTIDE SEQUENCE [LARGE SCALE GENOMIC DNA]</scope>
    <source>
        <strain evidence="1 2">NH11</strain>
    </source>
</reference>
<evidence type="ECO:0000313" key="1">
    <source>
        <dbReference type="EMBL" id="APZ96810.1"/>
    </source>
</evidence>
<dbReference type="OrthoDB" id="71604at2"/>
<protein>
    <submittedName>
        <fullName evidence="1">Uncharacterized protein</fullName>
    </submittedName>
</protein>
<gene>
    <name evidence="1" type="ORF">Fuma_06484</name>
</gene>
<keyword evidence="2" id="KW-1185">Reference proteome</keyword>
<dbReference type="STRING" id="1891926.Fuma_06484"/>
<sequence>MNSTTNAEQIAHRPQISAAYVDPVDAVWLHAASRMGMQVKRDPNVFASWDGRGTLSIGVPESLDPDDCLAQMVLHEVCHALVEGPAAVQQPDWGIRIDDPAQRVREHACLRLQAALTTPHGLRKVLAATTTFREYYDALLEDPLAAGDDPAIAKAVEGWKRAVEGPWTEPIQTALTATSLIANAVQYAANTDCLWSAFDSDSKLRSEPLR</sequence>
<name>A0A1P8WRX8_9PLAN</name>
<dbReference type="EMBL" id="CP017641">
    <property type="protein sequence ID" value="APZ96810.1"/>
    <property type="molecule type" value="Genomic_DNA"/>
</dbReference>
<organism evidence="1 2">
    <name type="scientific">Fuerstiella marisgermanici</name>
    <dbReference type="NCBI Taxonomy" id="1891926"/>
    <lineage>
        <taxon>Bacteria</taxon>
        <taxon>Pseudomonadati</taxon>
        <taxon>Planctomycetota</taxon>
        <taxon>Planctomycetia</taxon>
        <taxon>Planctomycetales</taxon>
        <taxon>Planctomycetaceae</taxon>
        <taxon>Fuerstiella</taxon>
    </lineage>
</organism>
<proteinExistence type="predicted"/>
<evidence type="ECO:0000313" key="2">
    <source>
        <dbReference type="Proteomes" id="UP000187735"/>
    </source>
</evidence>
<dbReference type="AlphaFoldDB" id="A0A1P8WRX8"/>